<dbReference type="GeneID" id="100618909"/>
<evidence type="ECO:0000256" key="3">
    <source>
        <dbReference type="ARBA" id="ARBA00022677"/>
    </source>
</evidence>
<feature type="compositionally biased region" description="Basic and acidic residues" evidence="4">
    <location>
        <begin position="106"/>
        <end position="155"/>
    </location>
</feature>
<dbReference type="Bgee" id="ENSMODG00000048458">
    <property type="expression patterns" value="Expressed in ovary and 11 other cell types or tissues"/>
</dbReference>
<evidence type="ECO:0000313" key="5">
    <source>
        <dbReference type="Ensembl" id="ENSMODP00000056409.1"/>
    </source>
</evidence>
<proteinExistence type="inferred from homology"/>
<dbReference type="Proteomes" id="UP000002280">
    <property type="component" value="Chromosome 6"/>
</dbReference>
<evidence type="ECO:0000313" key="6">
    <source>
        <dbReference type="Proteomes" id="UP000002280"/>
    </source>
</evidence>
<reference evidence="5" key="2">
    <citation type="submission" date="2025-08" db="UniProtKB">
        <authorList>
            <consortium name="Ensembl"/>
        </authorList>
    </citation>
    <scope>IDENTIFICATION</scope>
</reference>
<keyword evidence="6" id="KW-1185">Reference proteome</keyword>
<feature type="compositionally biased region" description="Polar residues" evidence="4">
    <location>
        <begin position="95"/>
        <end position="105"/>
    </location>
</feature>
<dbReference type="GO" id="GO:0005829">
    <property type="term" value="C:cytosol"/>
    <property type="evidence" value="ECO:0000318"/>
    <property type="project" value="GO_Central"/>
</dbReference>
<dbReference type="SUPFAM" id="SSF109775">
    <property type="entry name" value="Mannose-6-phosphate receptor binding protein 1 (Tip47), C-terminal domain"/>
    <property type="match status" value="1"/>
</dbReference>
<dbReference type="Ensembl" id="ENSMODT00000060134.1">
    <property type="protein sequence ID" value="ENSMODP00000056409.1"/>
    <property type="gene ID" value="ENSMODG00000048458.1"/>
</dbReference>
<dbReference type="GO" id="GO:0010890">
    <property type="term" value="P:positive regulation of triglyceride storage"/>
    <property type="evidence" value="ECO:0000318"/>
    <property type="project" value="GO_Central"/>
</dbReference>
<reference evidence="5 6" key="1">
    <citation type="journal article" date="2007" name="Nature">
        <title>Genome of the marsupial Monodelphis domestica reveals innovation in non-coding sequences.</title>
        <authorList>
            <person name="Mikkelsen T.S."/>
            <person name="Wakefield M.J."/>
            <person name="Aken B."/>
            <person name="Amemiya C.T."/>
            <person name="Chang J.L."/>
            <person name="Duke S."/>
            <person name="Garber M."/>
            <person name="Gentles A.J."/>
            <person name="Goodstadt L."/>
            <person name="Heger A."/>
            <person name="Jurka J."/>
            <person name="Kamal M."/>
            <person name="Mauceli E."/>
            <person name="Searle S.M."/>
            <person name="Sharpe T."/>
            <person name="Baker M.L."/>
            <person name="Batzer M.A."/>
            <person name="Benos P.V."/>
            <person name="Belov K."/>
            <person name="Clamp M."/>
            <person name="Cook A."/>
            <person name="Cuff J."/>
            <person name="Das R."/>
            <person name="Davidow L."/>
            <person name="Deakin J.E."/>
            <person name="Fazzari M.J."/>
            <person name="Glass J.L."/>
            <person name="Grabherr M."/>
            <person name="Greally J.M."/>
            <person name="Gu W."/>
            <person name="Hore T.A."/>
            <person name="Huttley G.A."/>
            <person name="Kleber M."/>
            <person name="Jirtle R.L."/>
            <person name="Koina E."/>
            <person name="Lee J.T."/>
            <person name="Mahony S."/>
            <person name="Marra M.A."/>
            <person name="Miller R.D."/>
            <person name="Nicholls R.D."/>
            <person name="Oda M."/>
            <person name="Papenfuss A.T."/>
            <person name="Parra Z.E."/>
            <person name="Pollock D.D."/>
            <person name="Ray D.A."/>
            <person name="Schein J.E."/>
            <person name="Speed T.P."/>
            <person name="Thompson K."/>
            <person name="VandeBerg J.L."/>
            <person name="Wade C.M."/>
            <person name="Walker J.A."/>
            <person name="Waters P.D."/>
            <person name="Webber C."/>
            <person name="Weidman J.R."/>
            <person name="Xie X."/>
            <person name="Zody M.C."/>
            <person name="Baldwin J."/>
            <person name="Abdouelleil A."/>
            <person name="Abdulkadir J."/>
            <person name="Abebe A."/>
            <person name="Abera B."/>
            <person name="Abreu J."/>
            <person name="Acer S.C."/>
            <person name="Aftuck L."/>
            <person name="Alexander A."/>
            <person name="An P."/>
            <person name="Anderson E."/>
            <person name="Anderson S."/>
            <person name="Arachi H."/>
            <person name="Azer M."/>
            <person name="Bachantsang P."/>
            <person name="Barry A."/>
            <person name="Bayul T."/>
            <person name="Berlin A."/>
            <person name="Bessette D."/>
            <person name="Bloom T."/>
            <person name="Bloom T."/>
            <person name="Boguslavskiy L."/>
            <person name="Bonnet C."/>
            <person name="Boukhgalter B."/>
            <person name="Bourzgui I."/>
            <person name="Brown A."/>
            <person name="Cahill P."/>
            <person name="Channer S."/>
            <person name="Cheshatsang Y."/>
            <person name="Chuda L."/>
            <person name="Citroen M."/>
            <person name="Collymore A."/>
            <person name="Cooke P."/>
            <person name="Costello M."/>
            <person name="D'Aco K."/>
            <person name="Daza R."/>
            <person name="De Haan G."/>
            <person name="DeGray S."/>
            <person name="DeMaso C."/>
            <person name="Dhargay N."/>
            <person name="Dooley K."/>
            <person name="Dooley E."/>
            <person name="Doricent M."/>
            <person name="Dorje P."/>
            <person name="Dorjee K."/>
            <person name="Dupes A."/>
            <person name="Elong R."/>
            <person name="Falk J."/>
            <person name="Farina A."/>
            <person name="Faro S."/>
            <person name="Ferguson D."/>
            <person name="Fisher S."/>
            <person name="Foley C.D."/>
            <person name="Franke A."/>
            <person name="Friedrich D."/>
            <person name="Gadbois L."/>
            <person name="Gearin G."/>
            <person name="Gearin C.R."/>
            <person name="Giannoukos G."/>
            <person name="Goode T."/>
            <person name="Graham J."/>
            <person name="Grandbois E."/>
            <person name="Grewal S."/>
            <person name="Gyaltsen K."/>
            <person name="Hafez N."/>
            <person name="Hagos B."/>
            <person name="Hall J."/>
            <person name="Henson C."/>
            <person name="Hollinger A."/>
            <person name="Honan T."/>
            <person name="Huard M.D."/>
            <person name="Hughes L."/>
            <person name="Hurhula B."/>
            <person name="Husby M.E."/>
            <person name="Kamat A."/>
            <person name="Kanga B."/>
            <person name="Kashin S."/>
            <person name="Khazanovich D."/>
            <person name="Kisner P."/>
            <person name="Lance K."/>
            <person name="Lara M."/>
            <person name="Lee W."/>
            <person name="Lennon N."/>
            <person name="Letendre F."/>
            <person name="LeVine R."/>
            <person name="Lipovsky A."/>
            <person name="Liu X."/>
            <person name="Liu J."/>
            <person name="Liu S."/>
            <person name="Lokyitsang T."/>
            <person name="Lokyitsang Y."/>
            <person name="Lubonja R."/>
            <person name="Lui A."/>
            <person name="MacDonald P."/>
            <person name="Magnisalis V."/>
            <person name="Maru K."/>
            <person name="Matthews C."/>
            <person name="McCusker W."/>
            <person name="McDonough S."/>
            <person name="Mehta T."/>
            <person name="Meldrim J."/>
            <person name="Meneus L."/>
            <person name="Mihai O."/>
            <person name="Mihalev A."/>
            <person name="Mihova T."/>
            <person name="Mittelman R."/>
            <person name="Mlenga V."/>
            <person name="Montmayeur A."/>
            <person name="Mulrain L."/>
            <person name="Navidi A."/>
            <person name="Naylor J."/>
            <person name="Negash T."/>
            <person name="Nguyen T."/>
            <person name="Nguyen N."/>
            <person name="Nicol R."/>
            <person name="Norbu C."/>
            <person name="Norbu N."/>
            <person name="Novod N."/>
            <person name="O'Neill B."/>
            <person name="Osman S."/>
            <person name="Markiewicz E."/>
            <person name="Oyono O.L."/>
            <person name="Patti C."/>
            <person name="Phunkhang P."/>
            <person name="Pierre F."/>
            <person name="Priest M."/>
            <person name="Raghuraman S."/>
            <person name="Rege F."/>
            <person name="Reyes R."/>
            <person name="Rise C."/>
            <person name="Rogov P."/>
            <person name="Ross K."/>
            <person name="Ryan E."/>
            <person name="Settipalli S."/>
            <person name="Shea T."/>
            <person name="Sherpa N."/>
            <person name="Shi L."/>
            <person name="Shih D."/>
            <person name="Sparrow T."/>
            <person name="Spaulding J."/>
            <person name="Stalker J."/>
            <person name="Stange-Thomann N."/>
            <person name="Stavropoulos S."/>
            <person name="Stone C."/>
            <person name="Strader C."/>
            <person name="Tesfaye S."/>
            <person name="Thomson T."/>
            <person name="Thoulutsang Y."/>
            <person name="Thoulutsang D."/>
            <person name="Topham K."/>
            <person name="Topping I."/>
            <person name="Tsamla T."/>
            <person name="Vassiliev H."/>
            <person name="Vo A."/>
            <person name="Wangchuk T."/>
            <person name="Wangdi T."/>
            <person name="Weiand M."/>
            <person name="Wilkinson J."/>
            <person name="Wilson A."/>
            <person name="Yadav S."/>
            <person name="Young G."/>
            <person name="Yu Q."/>
            <person name="Zembek L."/>
            <person name="Zhong D."/>
            <person name="Zimmer A."/>
            <person name="Zwirko Z."/>
            <person name="Jaffe D.B."/>
            <person name="Alvarez P."/>
            <person name="Brockman W."/>
            <person name="Butler J."/>
            <person name="Chin C."/>
            <person name="Gnerre S."/>
            <person name="MacCallum I."/>
            <person name="Graves J.A."/>
            <person name="Ponting C.P."/>
            <person name="Breen M."/>
            <person name="Samollow P.B."/>
            <person name="Lander E.S."/>
            <person name="Lindblad-Toh K."/>
        </authorList>
    </citation>
    <scope>NUCLEOTIDE SEQUENCE [LARGE SCALE GENOMIC DNA]</scope>
</reference>
<feature type="compositionally biased region" description="Polar residues" evidence="4">
    <location>
        <begin position="58"/>
        <end position="75"/>
    </location>
</feature>
<comment type="subcellular location">
    <subcellularLocation>
        <location evidence="1">Lipid droplet</location>
    </subcellularLocation>
</comment>
<dbReference type="PANTHER" id="PTHR14024:SF11">
    <property type="entry name" value="PERILIPIN-3"/>
    <property type="match status" value="1"/>
</dbReference>
<keyword evidence="3" id="KW-0551">Lipid droplet</keyword>
<evidence type="ECO:0000256" key="4">
    <source>
        <dbReference type="SAM" id="MobiDB-lite"/>
    </source>
</evidence>
<accession>A0A5F8H9X9</accession>
<dbReference type="GO" id="GO:0019915">
    <property type="term" value="P:lipid storage"/>
    <property type="evidence" value="ECO:0000318"/>
    <property type="project" value="GO_Central"/>
</dbReference>
<dbReference type="Pfam" id="PF03036">
    <property type="entry name" value="Perilipin"/>
    <property type="match status" value="1"/>
</dbReference>
<dbReference type="InterPro" id="IPR004279">
    <property type="entry name" value="Perilipin"/>
</dbReference>
<organism evidence="5 6">
    <name type="scientific">Monodelphis domestica</name>
    <name type="common">Gray short-tailed opossum</name>
    <dbReference type="NCBI Taxonomy" id="13616"/>
    <lineage>
        <taxon>Eukaryota</taxon>
        <taxon>Metazoa</taxon>
        <taxon>Chordata</taxon>
        <taxon>Craniata</taxon>
        <taxon>Vertebrata</taxon>
        <taxon>Euteleostomi</taxon>
        <taxon>Mammalia</taxon>
        <taxon>Metatheria</taxon>
        <taxon>Didelphimorphia</taxon>
        <taxon>Didelphidae</taxon>
        <taxon>Monodelphis</taxon>
    </lineage>
</organism>
<reference evidence="5" key="3">
    <citation type="submission" date="2025-09" db="UniProtKB">
        <authorList>
            <consortium name="Ensembl"/>
        </authorList>
    </citation>
    <scope>IDENTIFICATION</scope>
</reference>
<dbReference type="KEGG" id="mdo:100618909"/>
<feature type="region of interest" description="Disordered" evidence="4">
    <location>
        <begin position="58"/>
        <end position="77"/>
    </location>
</feature>
<dbReference type="OMA" id="FELWIKW"/>
<comment type="similarity">
    <text evidence="2">Belongs to the perilipin family.</text>
</comment>
<name>A0A5F8H9X9_MONDO</name>
<dbReference type="GeneTree" id="ENSGT00950000182920"/>
<dbReference type="PANTHER" id="PTHR14024">
    <property type="entry name" value="PERILIPIN"/>
    <property type="match status" value="1"/>
</dbReference>
<feature type="region of interest" description="Disordered" evidence="4">
    <location>
        <begin position="95"/>
        <end position="155"/>
    </location>
</feature>
<dbReference type="AlphaFoldDB" id="A0A5F8H9X9"/>
<dbReference type="Gene3D" id="1.20.120.340">
    <property type="entry name" value="Flagellar protein FliS"/>
    <property type="match status" value="1"/>
</dbReference>
<sequence length="406" mass="46044">MSRYNLSPGSTKEIMVKASLGKNSWYMGTKKGSSKLNKTVSSMILDDAKQIVAELSSKSANEPINQEKMSTSQVPKETPHSSIIIVVDQTLPSKETELVTNTTSNDLDKEDANTETADTRTEVDDATPKSVSEEEKTMSEEEKTMSEEEKPMSEEERILSEIQEEKKILEELKVSLDKCLPISQNLVGVQESSEEDECFGEDYSRDDSFFTTLGCLPVHLQPQAYKNALEIIRGAKYDIRELLYQLYETIELTYQSKQGSENRQISQKALFELWIKWSRNQSENADDSQLLESRTLVMSRNITMKLQSAFMDLMPKIQGLPSSLQDRLQQAYCDMRELHTTFSMSNRFEDLERYQLAQSQFKLTQAQGSIEQLLCFLESNVPSGWVVGPLCPSDLPKKDVVTPKNS</sequence>
<dbReference type="OrthoDB" id="9451409at2759"/>
<dbReference type="GO" id="GO:0005811">
    <property type="term" value="C:lipid droplet"/>
    <property type="evidence" value="ECO:0000318"/>
    <property type="project" value="GO_Central"/>
</dbReference>
<protein>
    <submittedName>
        <fullName evidence="5">Perilipin-3-like</fullName>
    </submittedName>
</protein>
<evidence type="ECO:0000256" key="2">
    <source>
        <dbReference type="ARBA" id="ARBA00006311"/>
    </source>
</evidence>
<dbReference type="InParanoid" id="A0A5F8H9X9"/>
<evidence type="ECO:0000256" key="1">
    <source>
        <dbReference type="ARBA" id="ARBA00004502"/>
    </source>
</evidence>